<gene>
    <name evidence="1" type="ORF">K469DRAFT_225788</name>
</gene>
<keyword evidence="2" id="KW-1185">Reference proteome</keyword>
<dbReference type="EMBL" id="ML994647">
    <property type="protein sequence ID" value="KAF2182566.1"/>
    <property type="molecule type" value="Genomic_DNA"/>
</dbReference>
<evidence type="ECO:0000313" key="1">
    <source>
        <dbReference type="EMBL" id="KAF2182566.1"/>
    </source>
</evidence>
<accession>A0A6A6DY55</accession>
<reference evidence="1" key="1">
    <citation type="journal article" date="2020" name="Stud. Mycol.">
        <title>101 Dothideomycetes genomes: a test case for predicting lifestyles and emergence of pathogens.</title>
        <authorList>
            <person name="Haridas S."/>
            <person name="Albert R."/>
            <person name="Binder M."/>
            <person name="Bloem J."/>
            <person name="Labutti K."/>
            <person name="Salamov A."/>
            <person name="Andreopoulos B."/>
            <person name="Baker S."/>
            <person name="Barry K."/>
            <person name="Bills G."/>
            <person name="Bluhm B."/>
            <person name="Cannon C."/>
            <person name="Castanera R."/>
            <person name="Culley D."/>
            <person name="Daum C."/>
            <person name="Ezra D."/>
            <person name="Gonzalez J."/>
            <person name="Henrissat B."/>
            <person name="Kuo A."/>
            <person name="Liang C."/>
            <person name="Lipzen A."/>
            <person name="Lutzoni F."/>
            <person name="Magnuson J."/>
            <person name="Mondo S."/>
            <person name="Nolan M."/>
            <person name="Ohm R."/>
            <person name="Pangilinan J."/>
            <person name="Park H.-J."/>
            <person name="Ramirez L."/>
            <person name="Alfaro M."/>
            <person name="Sun H."/>
            <person name="Tritt A."/>
            <person name="Yoshinaga Y."/>
            <person name="Zwiers L.-H."/>
            <person name="Turgeon B."/>
            <person name="Goodwin S."/>
            <person name="Spatafora J."/>
            <person name="Crous P."/>
            <person name="Grigoriev I."/>
        </authorList>
    </citation>
    <scope>NUCLEOTIDE SEQUENCE</scope>
    <source>
        <strain evidence="1">CBS 207.26</strain>
    </source>
</reference>
<dbReference type="AlphaFoldDB" id="A0A6A6DY55"/>
<dbReference type="Proteomes" id="UP000800200">
    <property type="component" value="Unassembled WGS sequence"/>
</dbReference>
<proteinExistence type="predicted"/>
<name>A0A6A6DY55_9PEZI</name>
<evidence type="ECO:0000313" key="2">
    <source>
        <dbReference type="Proteomes" id="UP000800200"/>
    </source>
</evidence>
<protein>
    <submittedName>
        <fullName evidence="1">Uncharacterized protein</fullName>
    </submittedName>
</protein>
<sequence length="116" mass="12714">MCGLWRSTSKHFMRAAQVCFASLCTGGALSATCTHHDSLGAGYFFFCVLTGSLVRGWDRASFYFFCAGWLFGMQSPLLPSALQVCWKLKVPIREDTFGVRVSCSYMIGGPIPAPIN</sequence>
<organism evidence="1 2">
    <name type="scientific">Zopfia rhizophila CBS 207.26</name>
    <dbReference type="NCBI Taxonomy" id="1314779"/>
    <lineage>
        <taxon>Eukaryota</taxon>
        <taxon>Fungi</taxon>
        <taxon>Dikarya</taxon>
        <taxon>Ascomycota</taxon>
        <taxon>Pezizomycotina</taxon>
        <taxon>Dothideomycetes</taxon>
        <taxon>Dothideomycetes incertae sedis</taxon>
        <taxon>Zopfiaceae</taxon>
        <taxon>Zopfia</taxon>
    </lineage>
</organism>